<evidence type="ECO:0000259" key="10">
    <source>
        <dbReference type="Pfam" id="PF00696"/>
    </source>
</evidence>
<dbReference type="PANTHER" id="PTHR23342">
    <property type="entry name" value="N-ACETYLGLUTAMATE SYNTHASE"/>
    <property type="match status" value="1"/>
</dbReference>
<dbReference type="InterPro" id="IPR036393">
    <property type="entry name" value="AceGlu_kinase-like_sf"/>
</dbReference>
<dbReference type="GO" id="GO:0005524">
    <property type="term" value="F:ATP binding"/>
    <property type="evidence" value="ECO:0007669"/>
    <property type="project" value="UniProtKB-UniRule"/>
</dbReference>
<dbReference type="UniPathway" id="UPA00068">
    <property type="reaction ID" value="UER00107"/>
</dbReference>
<dbReference type="CDD" id="cd04250">
    <property type="entry name" value="AAK_NAGK-C"/>
    <property type="match status" value="1"/>
</dbReference>
<dbReference type="EMBL" id="FOUI01000005">
    <property type="protein sequence ID" value="SFM43021.1"/>
    <property type="molecule type" value="Genomic_DNA"/>
</dbReference>
<name>A0A1I4QSK8_9GAMM</name>
<evidence type="ECO:0000313" key="12">
    <source>
        <dbReference type="Proteomes" id="UP000243629"/>
    </source>
</evidence>
<dbReference type="HAMAP" id="MF_00082">
    <property type="entry name" value="ArgB"/>
    <property type="match status" value="1"/>
</dbReference>
<dbReference type="InterPro" id="IPR004662">
    <property type="entry name" value="AcgluKinase_fam"/>
</dbReference>
<dbReference type="PIRSF" id="PIRSF000728">
    <property type="entry name" value="NAGK"/>
    <property type="match status" value="1"/>
</dbReference>
<feature type="domain" description="Aspartate/glutamate/uridylate kinase" evidence="10">
    <location>
        <begin position="27"/>
        <end position="273"/>
    </location>
</feature>
<feature type="binding site" evidence="9">
    <location>
        <begin position="67"/>
        <end position="68"/>
    </location>
    <ligand>
        <name>substrate</name>
    </ligand>
</feature>
<keyword evidence="5 9" id="KW-0547">Nucleotide-binding</keyword>
<evidence type="ECO:0000256" key="8">
    <source>
        <dbReference type="ARBA" id="ARBA00048141"/>
    </source>
</evidence>
<comment type="pathway">
    <text evidence="1 9">Amino-acid biosynthesis; L-arginine biosynthesis; N(2)-acetyl-L-ornithine from L-glutamate: step 2/4.</text>
</comment>
<dbReference type="InterPro" id="IPR001057">
    <property type="entry name" value="Glu/AcGlu_kinase"/>
</dbReference>
<evidence type="ECO:0000256" key="9">
    <source>
        <dbReference type="HAMAP-Rule" id="MF_00082"/>
    </source>
</evidence>
<comment type="catalytic activity">
    <reaction evidence="8 9">
        <text>N-acetyl-L-glutamate + ATP = N-acetyl-L-glutamyl 5-phosphate + ADP</text>
        <dbReference type="Rhea" id="RHEA:14629"/>
        <dbReference type="ChEBI" id="CHEBI:30616"/>
        <dbReference type="ChEBI" id="CHEBI:44337"/>
        <dbReference type="ChEBI" id="CHEBI:57936"/>
        <dbReference type="ChEBI" id="CHEBI:456216"/>
        <dbReference type="EC" id="2.7.2.8"/>
    </reaction>
</comment>
<dbReference type="GO" id="GO:0003991">
    <property type="term" value="F:acetylglutamate kinase activity"/>
    <property type="evidence" value="ECO:0007669"/>
    <property type="project" value="UniProtKB-UniRule"/>
</dbReference>
<evidence type="ECO:0000256" key="1">
    <source>
        <dbReference type="ARBA" id="ARBA00004828"/>
    </source>
</evidence>
<comment type="function">
    <text evidence="9">Catalyzes the ATP-dependent phosphorylation of N-acetyl-L-glutamate.</text>
</comment>
<evidence type="ECO:0000313" key="11">
    <source>
        <dbReference type="EMBL" id="SFM43021.1"/>
    </source>
</evidence>
<proteinExistence type="inferred from homology"/>
<dbReference type="InterPro" id="IPR001048">
    <property type="entry name" value="Asp/Glu/Uridylate_kinase"/>
</dbReference>
<dbReference type="GO" id="GO:0042450">
    <property type="term" value="P:L-arginine biosynthetic process via ornithine"/>
    <property type="evidence" value="ECO:0007669"/>
    <property type="project" value="UniProtKB-UniRule"/>
</dbReference>
<dbReference type="GO" id="GO:0005737">
    <property type="term" value="C:cytoplasm"/>
    <property type="evidence" value="ECO:0007669"/>
    <property type="project" value="UniProtKB-SubCell"/>
</dbReference>
<feature type="binding site" evidence="9">
    <location>
        <position position="194"/>
    </location>
    <ligand>
        <name>substrate</name>
    </ligand>
</feature>
<keyword evidence="6 9" id="KW-0418">Kinase</keyword>
<dbReference type="PANTHER" id="PTHR23342:SF0">
    <property type="entry name" value="N-ACETYLGLUTAMATE SYNTHASE, MITOCHONDRIAL"/>
    <property type="match status" value="1"/>
</dbReference>
<dbReference type="FunFam" id="3.40.1160.10:FF:000004">
    <property type="entry name" value="Acetylglutamate kinase"/>
    <property type="match status" value="1"/>
</dbReference>
<keyword evidence="2 9" id="KW-0055">Arginine biosynthesis</keyword>
<dbReference type="InterPro" id="IPR037528">
    <property type="entry name" value="ArgB"/>
</dbReference>
<feature type="site" description="Transition state stabilizer" evidence="9">
    <location>
        <position position="32"/>
    </location>
</feature>
<evidence type="ECO:0000256" key="6">
    <source>
        <dbReference type="ARBA" id="ARBA00022777"/>
    </source>
</evidence>
<feature type="site" description="Transition state stabilizer" evidence="9">
    <location>
        <position position="254"/>
    </location>
</feature>
<keyword evidence="4 9" id="KW-0808">Transferase</keyword>
<gene>
    <name evidence="9" type="primary">argB</name>
    <name evidence="11" type="ORF">SAMN05216217_10522</name>
</gene>
<comment type="similarity">
    <text evidence="9">Belongs to the acetylglutamate kinase family. ArgB subfamily.</text>
</comment>
<protein>
    <recommendedName>
        <fullName evidence="9">Acetylglutamate kinase</fullName>
        <ecNumber evidence="9">2.7.2.8</ecNumber>
    </recommendedName>
    <alternativeName>
        <fullName evidence="9">N-acetyl-L-glutamate 5-phosphotransferase</fullName>
    </alternativeName>
    <alternativeName>
        <fullName evidence="9">NAG kinase</fullName>
        <shortName evidence="9">NAGK</shortName>
    </alternativeName>
</protein>
<keyword evidence="12" id="KW-1185">Reference proteome</keyword>
<dbReference type="PRINTS" id="PR00474">
    <property type="entry name" value="GLU5KINASE"/>
</dbReference>
<dbReference type="Pfam" id="PF00696">
    <property type="entry name" value="AA_kinase"/>
    <property type="match status" value="1"/>
</dbReference>
<comment type="subcellular location">
    <subcellularLocation>
        <location evidence="9">Cytoplasm</location>
    </subcellularLocation>
</comment>
<dbReference type="Proteomes" id="UP000243629">
    <property type="component" value="Unassembled WGS sequence"/>
</dbReference>
<dbReference type="Gene3D" id="3.40.1160.10">
    <property type="entry name" value="Acetylglutamate kinase-like"/>
    <property type="match status" value="1"/>
</dbReference>
<evidence type="ECO:0000256" key="3">
    <source>
        <dbReference type="ARBA" id="ARBA00022605"/>
    </source>
</evidence>
<keyword evidence="3 9" id="KW-0028">Amino-acid biosynthesis</keyword>
<keyword evidence="7 9" id="KW-0067">ATP-binding</keyword>
<dbReference type="SUPFAM" id="SSF53633">
    <property type="entry name" value="Carbamate kinase-like"/>
    <property type="match status" value="1"/>
</dbReference>
<dbReference type="EC" id="2.7.2.8" evidence="9"/>
<dbReference type="NCBIfam" id="TIGR00761">
    <property type="entry name" value="argB"/>
    <property type="match status" value="1"/>
</dbReference>
<dbReference type="InterPro" id="IPR041727">
    <property type="entry name" value="NAGK-C"/>
</dbReference>
<organism evidence="11 12">
    <name type="scientific">Halopseudomonas yangmingensis</name>
    <dbReference type="NCBI Taxonomy" id="1720063"/>
    <lineage>
        <taxon>Bacteria</taxon>
        <taxon>Pseudomonadati</taxon>
        <taxon>Pseudomonadota</taxon>
        <taxon>Gammaproteobacteria</taxon>
        <taxon>Pseudomonadales</taxon>
        <taxon>Pseudomonadaceae</taxon>
        <taxon>Halopseudomonas</taxon>
    </lineage>
</organism>
<evidence type="ECO:0000256" key="4">
    <source>
        <dbReference type="ARBA" id="ARBA00022679"/>
    </source>
</evidence>
<sequence>MLSRDAATQVSRVLTEALPYIQRFTGKTIVIKYGGNAMENDELKNSFARDVVLMKTVGINPVVVHGGGPQIGDLLKRLNIESQFIEGMRVTDSQTMDVVEMVLGGQVNKDIVNLINQHGGSAIGLTGKDAGLIKARKLKVSRQTPGMDKPEIIDIGHVGEVSSVNAHLIERLVSDDYIPVIAPIGVGEDGTSYNINADLVAGKVAEALKAEKLMLLTNIAGLMDKEGNVLTGLSTAQVDALIADGTIYGGMLPKIRCALDAVQGGVGSAIIVDGRVPNAVLLELFTDTGVGTLITNQNKD</sequence>
<keyword evidence="9" id="KW-0963">Cytoplasm</keyword>
<evidence type="ECO:0000256" key="5">
    <source>
        <dbReference type="ARBA" id="ARBA00022741"/>
    </source>
</evidence>
<dbReference type="AlphaFoldDB" id="A0A1I4QSK8"/>
<accession>A0A1I4QSK8</accession>
<evidence type="ECO:0000256" key="7">
    <source>
        <dbReference type="ARBA" id="ARBA00022840"/>
    </source>
</evidence>
<dbReference type="STRING" id="1720063.SAMN05216217_10522"/>
<evidence type="ECO:0000256" key="2">
    <source>
        <dbReference type="ARBA" id="ARBA00022571"/>
    </source>
</evidence>
<reference evidence="12" key="1">
    <citation type="submission" date="2016-10" db="EMBL/GenBank/DDBJ databases">
        <authorList>
            <person name="Varghese N."/>
            <person name="Submissions S."/>
        </authorList>
    </citation>
    <scope>NUCLEOTIDE SEQUENCE [LARGE SCALE GENOMIC DNA]</scope>
    <source>
        <strain evidence="12">DSM 24213</strain>
    </source>
</reference>
<feature type="binding site" evidence="9">
    <location>
        <position position="89"/>
    </location>
    <ligand>
        <name>substrate</name>
    </ligand>
</feature>